<dbReference type="SUPFAM" id="SSF55331">
    <property type="entry name" value="Tautomerase/MIF"/>
    <property type="match status" value="1"/>
</dbReference>
<proteinExistence type="predicted"/>
<comment type="caution">
    <text evidence="3">The sequence shown here is derived from an EMBL/GenBank/DDBJ whole genome shotgun (WGS) entry which is preliminary data.</text>
</comment>
<evidence type="ECO:0000256" key="1">
    <source>
        <dbReference type="ARBA" id="ARBA00023235"/>
    </source>
</evidence>
<accession>F1T5B5</accession>
<evidence type="ECO:0000313" key="4">
    <source>
        <dbReference type="Proteomes" id="UP000005947"/>
    </source>
</evidence>
<feature type="domain" description="4-oxalocrotonate tautomerase-like" evidence="2">
    <location>
        <begin position="2"/>
        <end position="52"/>
    </location>
</feature>
<protein>
    <submittedName>
        <fullName evidence="3">Tautomerase enzyme</fullName>
    </submittedName>
</protein>
<dbReference type="AlphaFoldDB" id="F1T5B5"/>
<dbReference type="GO" id="GO:0016853">
    <property type="term" value="F:isomerase activity"/>
    <property type="evidence" value="ECO:0007669"/>
    <property type="project" value="UniProtKB-KW"/>
</dbReference>
<dbReference type="RefSeq" id="WP_006302975.1">
    <property type="nucleotide sequence ID" value="NZ_ACGK02000001.1"/>
</dbReference>
<organism evidence="3 4">
    <name type="scientific">Fannyhessea vaginae DSM 15829</name>
    <dbReference type="NCBI Taxonomy" id="525256"/>
    <lineage>
        <taxon>Bacteria</taxon>
        <taxon>Bacillati</taxon>
        <taxon>Actinomycetota</taxon>
        <taxon>Coriobacteriia</taxon>
        <taxon>Coriobacteriales</taxon>
        <taxon>Atopobiaceae</taxon>
        <taxon>Fannyhessea</taxon>
    </lineage>
</organism>
<dbReference type="EMBL" id="ACGK02000001">
    <property type="protein sequence ID" value="EGF23846.1"/>
    <property type="molecule type" value="Genomic_DNA"/>
</dbReference>
<name>F1T5B5_9ACTN</name>
<reference evidence="3 4" key="1">
    <citation type="submission" date="2011-02" db="EMBL/GenBank/DDBJ databases">
        <authorList>
            <person name="Muzny D."/>
            <person name="Qin X."/>
            <person name="Buhay C."/>
            <person name="Dugan-Rocha S."/>
            <person name="Ding Y."/>
            <person name="Chen G."/>
            <person name="Hawes A."/>
            <person name="Holder M."/>
            <person name="Jhangiani S."/>
            <person name="Johnson A."/>
            <person name="Khan Z."/>
            <person name="Li Z."/>
            <person name="Liu W."/>
            <person name="Liu X."/>
            <person name="Perez L."/>
            <person name="Shen H."/>
            <person name="Wang Q."/>
            <person name="Watt J."/>
            <person name="Xi L."/>
            <person name="Xin Y."/>
            <person name="Zhou J."/>
            <person name="Deng J."/>
            <person name="Jiang H."/>
            <person name="Liu Y."/>
            <person name="Qu J."/>
            <person name="Song X.-Z."/>
            <person name="Zhang L."/>
            <person name="Villasana D."/>
            <person name="Johnson A."/>
            <person name="Liu J."/>
            <person name="Liyanage D."/>
            <person name="Lorensuhewa L."/>
            <person name="Robinson T."/>
            <person name="Song A."/>
            <person name="Song B.-B."/>
            <person name="Dinh H."/>
            <person name="Thornton R."/>
            <person name="Coyle M."/>
            <person name="Francisco L."/>
            <person name="Jackson L."/>
            <person name="Javaid M."/>
            <person name="Korchina V."/>
            <person name="Kovar C."/>
            <person name="Mata R."/>
            <person name="Mathew T."/>
            <person name="Ngo R."/>
            <person name="Nguyen L."/>
            <person name="Nguyen N."/>
            <person name="Okwuonu G."/>
            <person name="Ongeri F."/>
            <person name="Pham C."/>
            <person name="Simmons D."/>
            <person name="Wilczek-Boney K."/>
            <person name="Hale W."/>
            <person name="Jakkamsetti A."/>
            <person name="Pham P."/>
            <person name="Ruth R."/>
            <person name="San Lucas F."/>
            <person name="Warren J."/>
            <person name="Zhang J."/>
            <person name="Zhao Z."/>
            <person name="Zhou C."/>
            <person name="Zhu D."/>
            <person name="Lee S."/>
            <person name="Bess C."/>
            <person name="Blankenburg K."/>
            <person name="Forbes L."/>
            <person name="Fu Q."/>
            <person name="Gubbala S."/>
            <person name="Hirani K."/>
            <person name="Jayaseelan J.C."/>
            <person name="Lara F."/>
            <person name="Munidasa M."/>
            <person name="Palculict T."/>
            <person name="Patil S."/>
            <person name="Pu L.-L."/>
            <person name="Saada N."/>
            <person name="Tang L."/>
            <person name="Weissenberger G."/>
            <person name="Zhu Y."/>
            <person name="Hemphill L."/>
            <person name="Shang Y."/>
            <person name="Youmans B."/>
            <person name="Ayvaz T."/>
            <person name="Ross M."/>
            <person name="Santibanez J."/>
            <person name="Aqrawi P."/>
            <person name="Gross S."/>
            <person name="Joshi V."/>
            <person name="Fowler G."/>
            <person name="Nazareth L."/>
            <person name="Reid J."/>
            <person name="Worley K."/>
            <person name="Petrosino J."/>
            <person name="Highlander S."/>
            <person name="Gibbs R."/>
        </authorList>
    </citation>
    <scope>NUCLEOTIDE SEQUENCE [LARGE SCALE GENOMIC DNA]</scope>
    <source>
        <strain evidence="3 4">DSM 15829</strain>
    </source>
</reference>
<keyword evidence="1" id="KW-0413">Isomerase</keyword>
<dbReference type="Gene3D" id="3.30.429.10">
    <property type="entry name" value="Macrophage Migration Inhibitory Factor"/>
    <property type="match status" value="1"/>
</dbReference>
<dbReference type="eggNOG" id="COG1942">
    <property type="taxonomic scope" value="Bacteria"/>
</dbReference>
<evidence type="ECO:0000259" key="2">
    <source>
        <dbReference type="Pfam" id="PF01361"/>
    </source>
</evidence>
<keyword evidence="4" id="KW-1185">Reference proteome</keyword>
<dbReference type="InterPro" id="IPR014347">
    <property type="entry name" value="Tautomerase/MIF_sf"/>
</dbReference>
<gene>
    <name evidence="3" type="ORF">HMPREF0091_10793</name>
</gene>
<dbReference type="OrthoDB" id="4965437at2"/>
<evidence type="ECO:0000313" key="3">
    <source>
        <dbReference type="EMBL" id="EGF23846.1"/>
    </source>
</evidence>
<dbReference type="GeneID" id="93210396"/>
<dbReference type="InterPro" id="IPR004370">
    <property type="entry name" value="4-OT-like_dom"/>
</dbReference>
<dbReference type="Pfam" id="PF01361">
    <property type="entry name" value="Tautomerase"/>
    <property type="match status" value="1"/>
</dbReference>
<dbReference type="NCBIfam" id="NF002571">
    <property type="entry name" value="PRK02220.1"/>
    <property type="match status" value="1"/>
</dbReference>
<dbReference type="Proteomes" id="UP000005947">
    <property type="component" value="Unassembled WGS sequence"/>
</dbReference>
<sequence>MPLVHVELIEGRSDEAKKKMAQEIIETIHTYANAPKEHIHVIFNDMKRSNYFHEEGSNK</sequence>